<evidence type="ECO:0008006" key="2">
    <source>
        <dbReference type="Google" id="ProtNLM"/>
    </source>
</evidence>
<dbReference type="EMBL" id="MN738894">
    <property type="protein sequence ID" value="QHT30247.1"/>
    <property type="molecule type" value="Genomic_DNA"/>
</dbReference>
<sequence>MTDINELKRLRDHIEIMDSIHQVHIFKILKQNQIEYTENNNGVFINMTLLNNDTLKHIGNFIKYVDLQQKQLESVEDIKAKYQKEFYKDNKENSFG</sequence>
<accession>A0A6C0EMH8</accession>
<evidence type="ECO:0000313" key="1">
    <source>
        <dbReference type="EMBL" id="QHT30247.1"/>
    </source>
</evidence>
<organism evidence="1">
    <name type="scientific">viral metagenome</name>
    <dbReference type="NCBI Taxonomy" id="1070528"/>
    <lineage>
        <taxon>unclassified sequences</taxon>
        <taxon>metagenomes</taxon>
        <taxon>organismal metagenomes</taxon>
    </lineage>
</organism>
<dbReference type="AlphaFoldDB" id="A0A6C0EMH8"/>
<reference evidence="1" key="1">
    <citation type="journal article" date="2020" name="Nature">
        <title>Giant virus diversity and host interactions through global metagenomics.</title>
        <authorList>
            <person name="Schulz F."/>
            <person name="Roux S."/>
            <person name="Paez-Espino D."/>
            <person name="Jungbluth S."/>
            <person name="Walsh D.A."/>
            <person name="Denef V.J."/>
            <person name="McMahon K.D."/>
            <person name="Konstantinidis K.T."/>
            <person name="Eloe-Fadrosh E.A."/>
            <person name="Kyrpides N.C."/>
            <person name="Woyke T."/>
        </authorList>
    </citation>
    <scope>NUCLEOTIDE SEQUENCE</scope>
    <source>
        <strain evidence="1">GVMAG-M-3300009149-34</strain>
    </source>
</reference>
<proteinExistence type="predicted"/>
<name>A0A6C0EMH8_9ZZZZ</name>
<protein>
    <recommendedName>
        <fullName evidence="2">NET domain-containing protein</fullName>
    </recommendedName>
</protein>